<feature type="coiled-coil region" evidence="1">
    <location>
        <begin position="25"/>
        <end position="59"/>
    </location>
</feature>
<gene>
    <name evidence="2" type="ORF">HDK90DRAFT_541860</name>
</gene>
<dbReference type="EMBL" id="JBBWRZ010000011">
    <property type="protein sequence ID" value="KAK8225767.1"/>
    <property type="molecule type" value="Genomic_DNA"/>
</dbReference>
<name>A0ABR1YC71_9PEZI</name>
<keyword evidence="1" id="KW-0175">Coiled coil</keyword>
<evidence type="ECO:0000313" key="2">
    <source>
        <dbReference type="EMBL" id="KAK8225767.1"/>
    </source>
</evidence>
<keyword evidence="3" id="KW-1185">Reference proteome</keyword>
<evidence type="ECO:0000313" key="3">
    <source>
        <dbReference type="Proteomes" id="UP001492380"/>
    </source>
</evidence>
<organism evidence="2 3">
    <name type="scientific">Phyllosticta capitalensis</name>
    <dbReference type="NCBI Taxonomy" id="121624"/>
    <lineage>
        <taxon>Eukaryota</taxon>
        <taxon>Fungi</taxon>
        <taxon>Dikarya</taxon>
        <taxon>Ascomycota</taxon>
        <taxon>Pezizomycotina</taxon>
        <taxon>Dothideomycetes</taxon>
        <taxon>Dothideomycetes incertae sedis</taxon>
        <taxon>Botryosphaeriales</taxon>
        <taxon>Phyllostictaceae</taxon>
        <taxon>Phyllosticta</taxon>
    </lineage>
</organism>
<protein>
    <submittedName>
        <fullName evidence="2">Uncharacterized protein</fullName>
    </submittedName>
</protein>
<sequence>MATSNASVCSASSSPTLTLAEMVELQAKAARADQLEAKKLSLEREVSRLKRKLRKERDSLRLGIEKSTHRVAIEDLEKARSSSLEHEKLEVAHASLQVDHEELKKTHGALKESYDTLQHKSVETISQLEAVISKQYNLLDGYRARLGESGQVIEVAHTVAIDEREKAKSSTETISQLEAIISRKYSLLDGYRARLNESGQVVSSLRHVNSEDPAA</sequence>
<dbReference type="Proteomes" id="UP001492380">
    <property type="component" value="Unassembled WGS sequence"/>
</dbReference>
<accession>A0ABR1YC71</accession>
<reference evidence="2 3" key="1">
    <citation type="submission" date="2024-04" db="EMBL/GenBank/DDBJ databases">
        <title>Phyllosticta paracitricarpa is synonymous to the EU quarantine fungus P. citricarpa based on phylogenomic analyses.</title>
        <authorList>
            <consortium name="Lawrence Berkeley National Laboratory"/>
            <person name="Van Ingen-Buijs V.A."/>
            <person name="Van Westerhoven A.C."/>
            <person name="Haridas S."/>
            <person name="Skiadas P."/>
            <person name="Martin F."/>
            <person name="Groenewald J.Z."/>
            <person name="Crous P.W."/>
            <person name="Seidl M.F."/>
        </authorList>
    </citation>
    <scope>NUCLEOTIDE SEQUENCE [LARGE SCALE GENOMIC DNA]</scope>
    <source>
        <strain evidence="2 3">CBS 123374</strain>
    </source>
</reference>
<comment type="caution">
    <text evidence="2">The sequence shown here is derived from an EMBL/GenBank/DDBJ whole genome shotgun (WGS) entry which is preliminary data.</text>
</comment>
<evidence type="ECO:0000256" key="1">
    <source>
        <dbReference type="SAM" id="Coils"/>
    </source>
</evidence>
<proteinExistence type="predicted"/>